<dbReference type="InterPro" id="IPR022346">
    <property type="entry name" value="T2SS_GspH"/>
</dbReference>
<dbReference type="InterPro" id="IPR012902">
    <property type="entry name" value="N_methyl_site"/>
</dbReference>
<feature type="transmembrane region" description="Helical" evidence="11">
    <location>
        <begin position="12"/>
        <end position="32"/>
    </location>
</feature>
<dbReference type="Pfam" id="PF07963">
    <property type="entry name" value="N_methyl"/>
    <property type="match status" value="1"/>
</dbReference>
<dbReference type="Pfam" id="PF12019">
    <property type="entry name" value="GspH"/>
    <property type="match status" value="1"/>
</dbReference>
<evidence type="ECO:0000256" key="6">
    <source>
        <dbReference type="ARBA" id="ARBA00022692"/>
    </source>
</evidence>
<evidence type="ECO:0000256" key="9">
    <source>
        <dbReference type="ARBA" id="ARBA00025772"/>
    </source>
</evidence>
<evidence type="ECO:0000256" key="5">
    <source>
        <dbReference type="ARBA" id="ARBA00022519"/>
    </source>
</evidence>
<evidence type="ECO:0000313" key="14">
    <source>
        <dbReference type="Proteomes" id="UP000294829"/>
    </source>
</evidence>
<dbReference type="Gene3D" id="3.55.40.10">
    <property type="entry name" value="minor pseudopilin epsh domain"/>
    <property type="match status" value="1"/>
</dbReference>
<comment type="similarity">
    <text evidence="9">Belongs to the GSP H family.</text>
</comment>
<keyword evidence="8 11" id="KW-0472">Membrane</keyword>
<gene>
    <name evidence="13" type="ORF">E2I14_15090</name>
</gene>
<evidence type="ECO:0000256" key="10">
    <source>
        <dbReference type="ARBA" id="ARBA00030775"/>
    </source>
</evidence>
<keyword evidence="14" id="KW-1185">Reference proteome</keyword>
<dbReference type="NCBIfam" id="TIGR02532">
    <property type="entry name" value="IV_pilin_GFxxxE"/>
    <property type="match status" value="1"/>
</dbReference>
<name>A0A4R5VWZ7_9BURK</name>
<evidence type="ECO:0000256" key="1">
    <source>
        <dbReference type="ARBA" id="ARBA00004377"/>
    </source>
</evidence>
<organism evidence="13 14">
    <name type="scientific">Sapientia aquatica</name>
    <dbReference type="NCBI Taxonomy" id="1549640"/>
    <lineage>
        <taxon>Bacteria</taxon>
        <taxon>Pseudomonadati</taxon>
        <taxon>Pseudomonadota</taxon>
        <taxon>Betaproteobacteria</taxon>
        <taxon>Burkholderiales</taxon>
        <taxon>Oxalobacteraceae</taxon>
        <taxon>Sapientia</taxon>
    </lineage>
</organism>
<sequence>MPKIASIIKQRGVSLVEIIVTLAIVSILLSIATPSFTALMREIRVSMLAHEVQRGLMLARSEAIKRNDLVRMEAIDGDWTNGWMIQAGETIISTHRLDATKSLSITSKSTDGGTYFGYAGSGRSRTKASAYSAQSGHIRIAIEDTNRHVVINFIGRTRICKIINPDNDTCVSTAN</sequence>
<evidence type="ECO:0000256" key="7">
    <source>
        <dbReference type="ARBA" id="ARBA00022989"/>
    </source>
</evidence>
<keyword evidence="3" id="KW-1003">Cell membrane</keyword>
<dbReference type="Proteomes" id="UP000294829">
    <property type="component" value="Unassembled WGS sequence"/>
</dbReference>
<dbReference type="InterPro" id="IPR045584">
    <property type="entry name" value="Pilin-like"/>
</dbReference>
<comment type="subcellular location">
    <subcellularLocation>
        <location evidence="1">Cell inner membrane</location>
        <topology evidence="1">Single-pass membrane protein</topology>
    </subcellularLocation>
</comment>
<feature type="domain" description="General secretion pathway GspH" evidence="12">
    <location>
        <begin position="49"/>
        <end position="154"/>
    </location>
</feature>
<dbReference type="EMBL" id="SMYL01000009">
    <property type="protein sequence ID" value="TDK63607.1"/>
    <property type="molecule type" value="Genomic_DNA"/>
</dbReference>
<evidence type="ECO:0000256" key="4">
    <source>
        <dbReference type="ARBA" id="ARBA00022481"/>
    </source>
</evidence>
<evidence type="ECO:0000256" key="2">
    <source>
        <dbReference type="ARBA" id="ARBA00021549"/>
    </source>
</evidence>
<accession>A0A4R5VWZ7</accession>
<dbReference type="OrthoDB" id="8929668at2"/>
<dbReference type="PROSITE" id="PS00409">
    <property type="entry name" value="PROKAR_NTER_METHYL"/>
    <property type="match status" value="1"/>
</dbReference>
<keyword evidence="7 11" id="KW-1133">Transmembrane helix</keyword>
<protein>
    <recommendedName>
        <fullName evidence="2">Type II secretion system protein H</fullName>
    </recommendedName>
    <alternativeName>
        <fullName evidence="10">General secretion pathway protein H</fullName>
    </alternativeName>
</protein>
<keyword evidence="4" id="KW-0488">Methylation</keyword>
<dbReference type="GO" id="GO:0015627">
    <property type="term" value="C:type II protein secretion system complex"/>
    <property type="evidence" value="ECO:0007669"/>
    <property type="project" value="InterPro"/>
</dbReference>
<dbReference type="AlphaFoldDB" id="A0A4R5VWZ7"/>
<dbReference type="GO" id="GO:0015628">
    <property type="term" value="P:protein secretion by the type II secretion system"/>
    <property type="evidence" value="ECO:0007669"/>
    <property type="project" value="InterPro"/>
</dbReference>
<dbReference type="SUPFAM" id="SSF54523">
    <property type="entry name" value="Pili subunits"/>
    <property type="match status" value="1"/>
</dbReference>
<dbReference type="GO" id="GO:0005886">
    <property type="term" value="C:plasma membrane"/>
    <property type="evidence" value="ECO:0007669"/>
    <property type="project" value="UniProtKB-SubCell"/>
</dbReference>
<evidence type="ECO:0000256" key="8">
    <source>
        <dbReference type="ARBA" id="ARBA00023136"/>
    </source>
</evidence>
<evidence type="ECO:0000259" key="12">
    <source>
        <dbReference type="Pfam" id="PF12019"/>
    </source>
</evidence>
<comment type="caution">
    <text evidence="13">The sequence shown here is derived from an EMBL/GenBank/DDBJ whole genome shotgun (WGS) entry which is preliminary data.</text>
</comment>
<evidence type="ECO:0000313" key="13">
    <source>
        <dbReference type="EMBL" id="TDK63607.1"/>
    </source>
</evidence>
<evidence type="ECO:0000256" key="3">
    <source>
        <dbReference type="ARBA" id="ARBA00022475"/>
    </source>
</evidence>
<proteinExistence type="inferred from homology"/>
<reference evidence="13 14" key="1">
    <citation type="submission" date="2019-03" db="EMBL/GenBank/DDBJ databases">
        <title>Sapientia aquatica gen. nov., sp. nov., isolated from a crater lake.</title>
        <authorList>
            <person name="Felfoldi T."/>
            <person name="Szabo A."/>
            <person name="Toth E."/>
            <person name="Schumann P."/>
            <person name="Keki Z."/>
            <person name="Marialigeti K."/>
            <person name="Mathe I."/>
        </authorList>
    </citation>
    <scope>NUCLEOTIDE SEQUENCE [LARGE SCALE GENOMIC DNA]</scope>
    <source>
        <strain evidence="13 14">SA-152</strain>
    </source>
</reference>
<keyword evidence="5" id="KW-0997">Cell inner membrane</keyword>
<evidence type="ECO:0000256" key="11">
    <source>
        <dbReference type="SAM" id="Phobius"/>
    </source>
</evidence>
<keyword evidence="6 11" id="KW-0812">Transmembrane</keyword>
<dbReference type="RefSeq" id="WP_133330163.1">
    <property type="nucleotide sequence ID" value="NZ_SMYL01000009.1"/>
</dbReference>